<gene>
    <name evidence="1" type="ORF">UPYG_G00025930</name>
</gene>
<evidence type="ECO:0008006" key="3">
    <source>
        <dbReference type="Google" id="ProtNLM"/>
    </source>
</evidence>
<keyword evidence="2" id="KW-1185">Reference proteome</keyword>
<dbReference type="EMBL" id="JAGEUA010000001">
    <property type="protein sequence ID" value="KAL1022374.1"/>
    <property type="molecule type" value="Genomic_DNA"/>
</dbReference>
<sequence length="130" mass="13793">MLVKMACPRDGEEHQEQGAMLWSIQEAVDRHTMQIGASACGATAVVDVLQALGFVVAPETADQCVRTHLRRNDAPLPDYLFSRGEAGANHTQLIAGAEQASGGCVLGRHFPLYPRPGGEVSALAGTRVDP</sequence>
<reference evidence="1 2" key="1">
    <citation type="submission" date="2024-06" db="EMBL/GenBank/DDBJ databases">
        <authorList>
            <person name="Pan Q."/>
            <person name="Wen M."/>
            <person name="Jouanno E."/>
            <person name="Zahm M."/>
            <person name="Klopp C."/>
            <person name="Cabau C."/>
            <person name="Louis A."/>
            <person name="Berthelot C."/>
            <person name="Parey E."/>
            <person name="Roest Crollius H."/>
            <person name="Montfort J."/>
            <person name="Robinson-Rechavi M."/>
            <person name="Bouchez O."/>
            <person name="Lampietro C."/>
            <person name="Lopez Roques C."/>
            <person name="Donnadieu C."/>
            <person name="Postlethwait J."/>
            <person name="Bobe J."/>
            <person name="Verreycken H."/>
            <person name="Guiguen Y."/>
        </authorList>
    </citation>
    <scope>NUCLEOTIDE SEQUENCE [LARGE SCALE GENOMIC DNA]</scope>
    <source>
        <strain evidence="1">Up_M1</strain>
        <tissue evidence="1">Testis</tissue>
    </source>
</reference>
<dbReference type="AlphaFoldDB" id="A0ABD0XLW2"/>
<organism evidence="1 2">
    <name type="scientific">Umbra pygmaea</name>
    <name type="common">Eastern mudminnow</name>
    <dbReference type="NCBI Taxonomy" id="75934"/>
    <lineage>
        <taxon>Eukaryota</taxon>
        <taxon>Metazoa</taxon>
        <taxon>Chordata</taxon>
        <taxon>Craniata</taxon>
        <taxon>Vertebrata</taxon>
        <taxon>Euteleostomi</taxon>
        <taxon>Actinopterygii</taxon>
        <taxon>Neopterygii</taxon>
        <taxon>Teleostei</taxon>
        <taxon>Protacanthopterygii</taxon>
        <taxon>Esociformes</taxon>
        <taxon>Umbridae</taxon>
        <taxon>Umbra</taxon>
    </lineage>
</organism>
<evidence type="ECO:0000313" key="1">
    <source>
        <dbReference type="EMBL" id="KAL1022374.1"/>
    </source>
</evidence>
<protein>
    <recommendedName>
        <fullName evidence="3">Glutathione gamma-glutamylcysteinyltransferase</fullName>
    </recommendedName>
</protein>
<proteinExistence type="predicted"/>
<accession>A0ABD0XLW2</accession>
<comment type="caution">
    <text evidence="1">The sequence shown here is derived from an EMBL/GenBank/DDBJ whole genome shotgun (WGS) entry which is preliminary data.</text>
</comment>
<dbReference type="Proteomes" id="UP001557470">
    <property type="component" value="Unassembled WGS sequence"/>
</dbReference>
<name>A0ABD0XLW2_UMBPY</name>
<evidence type="ECO:0000313" key="2">
    <source>
        <dbReference type="Proteomes" id="UP001557470"/>
    </source>
</evidence>